<reference evidence="4" key="2">
    <citation type="submission" date="2016-04" db="EMBL/GenBank/DDBJ databases">
        <title>First Complete Genome Sequence of a Subdivision 6 Acidobacterium.</title>
        <authorList>
            <person name="Huang S."/>
            <person name="Vieira S."/>
            <person name="Bunk B."/>
            <person name="Riedel T."/>
            <person name="Sproeer C."/>
            <person name="Overmann J."/>
        </authorList>
    </citation>
    <scope>NUCLEOTIDE SEQUENCE [LARGE SCALE GENOMIC DNA]</scope>
    <source>
        <strain evidence="4">DSM 100886 HEG_-6_39</strain>
    </source>
</reference>
<dbReference type="Pfam" id="PF04972">
    <property type="entry name" value="BON"/>
    <property type="match status" value="2"/>
</dbReference>
<feature type="domain" description="BON" evidence="2">
    <location>
        <begin position="178"/>
        <end position="246"/>
    </location>
</feature>
<name>A0A143PRT6_LUTPR</name>
<proteinExistence type="predicted"/>
<dbReference type="KEGG" id="abac:LuPra_03775"/>
<reference evidence="3 4" key="1">
    <citation type="journal article" date="2016" name="Genome Announc.">
        <title>First Complete Genome Sequence of a Subdivision 6 Acidobacterium Strain.</title>
        <authorList>
            <person name="Huang S."/>
            <person name="Vieira S."/>
            <person name="Bunk B."/>
            <person name="Riedel T."/>
            <person name="Sproer C."/>
            <person name="Overmann J."/>
        </authorList>
    </citation>
    <scope>NUCLEOTIDE SEQUENCE [LARGE SCALE GENOMIC DNA]</scope>
    <source>
        <strain evidence="4">DSM 100886 HEG_-6_39</strain>
    </source>
</reference>
<evidence type="ECO:0000259" key="2">
    <source>
        <dbReference type="PROSITE" id="PS50914"/>
    </source>
</evidence>
<organism evidence="3 4">
    <name type="scientific">Luteitalea pratensis</name>
    <dbReference type="NCBI Taxonomy" id="1855912"/>
    <lineage>
        <taxon>Bacteria</taxon>
        <taxon>Pseudomonadati</taxon>
        <taxon>Acidobacteriota</taxon>
        <taxon>Vicinamibacteria</taxon>
        <taxon>Vicinamibacterales</taxon>
        <taxon>Vicinamibacteraceae</taxon>
        <taxon>Luteitalea</taxon>
    </lineage>
</organism>
<sequence precursor="true">MSRNFIPCLGLVLGAAMIAGTPAQATGTITAAAVPQLAAAMSGTLADRIEELWATSKELADTDIDARMDGSRVILEGQVANASQRQTAERLAKRVKGVTEVDNQITLRVAGASPEGTKGSVLAGDVKDSAKVTADKSEDALEKTGHAVEHAAEATKDAVVAGAHKTKDVVVAAPVKIDETWITSKIASKINADDALEDVDVDVKVKKNVVTISGDVPSAALRDRVLRIARETEGVASVIDNMVVRAGSQP</sequence>
<dbReference type="STRING" id="1855912.LuPra_03775"/>
<feature type="domain" description="BON" evidence="2">
    <location>
        <begin position="41"/>
        <end position="109"/>
    </location>
</feature>
<evidence type="ECO:0000313" key="4">
    <source>
        <dbReference type="Proteomes" id="UP000076079"/>
    </source>
</evidence>
<protein>
    <submittedName>
        <fullName evidence="3">Periplasmic protein</fullName>
    </submittedName>
</protein>
<keyword evidence="1" id="KW-0732">Signal</keyword>
<dbReference type="PANTHER" id="PTHR34606">
    <property type="entry name" value="BON DOMAIN-CONTAINING PROTEIN"/>
    <property type="match status" value="1"/>
</dbReference>
<dbReference type="Gene3D" id="3.30.1340.30">
    <property type="match status" value="2"/>
</dbReference>
<dbReference type="AlphaFoldDB" id="A0A143PRT6"/>
<gene>
    <name evidence="3" type="ORF">LuPra_03775</name>
</gene>
<feature type="signal peptide" evidence="1">
    <location>
        <begin position="1"/>
        <end position="25"/>
    </location>
</feature>
<feature type="chain" id="PRO_5007511867" evidence="1">
    <location>
        <begin position="26"/>
        <end position="250"/>
    </location>
</feature>
<accession>A0A143PRT6</accession>
<dbReference type="InterPro" id="IPR007055">
    <property type="entry name" value="BON_dom"/>
</dbReference>
<dbReference type="SMART" id="SM00749">
    <property type="entry name" value="BON"/>
    <property type="match status" value="2"/>
</dbReference>
<evidence type="ECO:0000313" key="3">
    <source>
        <dbReference type="EMBL" id="AMY10539.1"/>
    </source>
</evidence>
<dbReference type="InterPro" id="IPR014004">
    <property type="entry name" value="Transpt-assoc_nodulatn_dom_bac"/>
</dbReference>
<keyword evidence="4" id="KW-1185">Reference proteome</keyword>
<dbReference type="Proteomes" id="UP000076079">
    <property type="component" value="Chromosome"/>
</dbReference>
<dbReference type="PANTHER" id="PTHR34606:SF15">
    <property type="entry name" value="BON DOMAIN-CONTAINING PROTEIN"/>
    <property type="match status" value="1"/>
</dbReference>
<dbReference type="PROSITE" id="PS50914">
    <property type="entry name" value="BON"/>
    <property type="match status" value="2"/>
</dbReference>
<dbReference type="EMBL" id="CP015136">
    <property type="protein sequence ID" value="AMY10539.1"/>
    <property type="molecule type" value="Genomic_DNA"/>
</dbReference>
<dbReference type="OrthoDB" id="870892at2"/>
<dbReference type="InterPro" id="IPR051686">
    <property type="entry name" value="Lipoprotein_DolP"/>
</dbReference>
<evidence type="ECO:0000256" key="1">
    <source>
        <dbReference type="SAM" id="SignalP"/>
    </source>
</evidence>
<dbReference type="RefSeq" id="WP_110172169.1">
    <property type="nucleotide sequence ID" value="NZ_CP015136.1"/>
</dbReference>